<reference evidence="1" key="2">
    <citation type="submission" date="2021-08" db="EMBL/GenBank/DDBJ databases">
        <authorList>
            <person name="Tani A."/>
            <person name="Ola A."/>
            <person name="Ogura Y."/>
            <person name="Katsura K."/>
            <person name="Hayashi T."/>
        </authorList>
    </citation>
    <scope>NUCLEOTIDE SEQUENCE</scope>
    <source>
        <strain evidence="1">JCM 32048</strain>
    </source>
</reference>
<gene>
    <name evidence="1" type="ORF">MPEAHAMD_4838</name>
</gene>
<reference evidence="1" key="1">
    <citation type="journal article" date="2016" name="Front. Microbiol.">
        <title>Genome Sequence of the Piezophilic, Mesophilic Sulfate-Reducing Bacterium Desulfovibrio indicus J2T.</title>
        <authorList>
            <person name="Cao J."/>
            <person name="Maignien L."/>
            <person name="Shao Z."/>
            <person name="Alain K."/>
            <person name="Jebbar M."/>
        </authorList>
    </citation>
    <scope>NUCLEOTIDE SEQUENCE</scope>
    <source>
        <strain evidence="1">JCM 32048</strain>
    </source>
</reference>
<protein>
    <submittedName>
        <fullName evidence="1">Uncharacterized protein</fullName>
    </submittedName>
</protein>
<dbReference type="Proteomes" id="UP001055286">
    <property type="component" value="Unassembled WGS sequence"/>
</dbReference>
<comment type="caution">
    <text evidence="1">The sequence shown here is derived from an EMBL/GenBank/DDBJ whole genome shotgun (WGS) entry which is preliminary data.</text>
</comment>
<evidence type="ECO:0000313" key="2">
    <source>
        <dbReference type="Proteomes" id="UP001055286"/>
    </source>
</evidence>
<sequence>MRYYEIVTVETATKTAIIKPEGPLTPVQACRKADRRAGIEKRIRDQQAASARKVADLRAKLSG</sequence>
<dbReference type="RefSeq" id="WP_238192621.1">
    <property type="nucleotide sequence ID" value="NZ_BPQJ01000027.1"/>
</dbReference>
<organism evidence="1 2">
    <name type="scientific">Methylobacterium frigidaeris</name>
    <dbReference type="NCBI Taxonomy" id="2038277"/>
    <lineage>
        <taxon>Bacteria</taxon>
        <taxon>Pseudomonadati</taxon>
        <taxon>Pseudomonadota</taxon>
        <taxon>Alphaproteobacteria</taxon>
        <taxon>Hyphomicrobiales</taxon>
        <taxon>Methylobacteriaceae</taxon>
        <taxon>Methylobacterium</taxon>
    </lineage>
</organism>
<keyword evidence="2" id="KW-1185">Reference proteome</keyword>
<proteinExistence type="predicted"/>
<accession>A0AA37HEZ2</accession>
<dbReference type="AlphaFoldDB" id="A0AA37HEZ2"/>
<name>A0AA37HEZ2_9HYPH</name>
<evidence type="ECO:0000313" key="1">
    <source>
        <dbReference type="EMBL" id="GJD64653.1"/>
    </source>
</evidence>
<dbReference type="EMBL" id="BPQJ01000027">
    <property type="protein sequence ID" value="GJD64653.1"/>
    <property type="molecule type" value="Genomic_DNA"/>
</dbReference>